<gene>
    <name evidence="3" type="ORF">Aam_021_086</name>
</gene>
<dbReference type="STRING" id="1120923.SAMN02746095_00584"/>
<reference evidence="3 4" key="1">
    <citation type="submission" date="2012-11" db="EMBL/GenBank/DDBJ databases">
        <title>Whole genome sequence of Acidocella aminolytica 101 = DSM 11237.</title>
        <authorList>
            <person name="Azuma Y."/>
            <person name="Higashiura N."/>
            <person name="Hirakawa H."/>
            <person name="Matsushita K."/>
        </authorList>
    </citation>
    <scope>NUCLEOTIDE SEQUENCE [LARGE SCALE GENOMIC DNA]</scope>
    <source>
        <strain evidence="4">101 / DSM 11237</strain>
    </source>
</reference>
<dbReference type="SUPFAM" id="SSF47616">
    <property type="entry name" value="GST C-terminal domain-like"/>
    <property type="match status" value="1"/>
</dbReference>
<dbReference type="Pfam" id="PF13417">
    <property type="entry name" value="GST_N_3"/>
    <property type="match status" value="1"/>
</dbReference>
<keyword evidence="4" id="KW-1185">Reference proteome</keyword>
<sequence length="205" mass="22447">MTSEPAMTLYGVKLSGHSHRAELMLSLLGLPYEFHPIDLASGEQDRPAFRKLNLFGTVPVLRDGSEIIADSVAIIVYLALKYDPARAWLPEDPLAAAQVQRWLSIAQGPVFNGPCKARLVKVFGYPHDYVRAIDEAGQLLVRLEQSLSETPFLTGSTANLADVAVYSYVAKAPEGDIALEPYPNVQSWLQRVEALPRFLAMPAAG</sequence>
<keyword evidence="3" id="KW-0808">Transferase</keyword>
<evidence type="ECO:0000259" key="1">
    <source>
        <dbReference type="PROSITE" id="PS50404"/>
    </source>
</evidence>
<evidence type="ECO:0000313" key="3">
    <source>
        <dbReference type="EMBL" id="GAN79498.1"/>
    </source>
</evidence>
<dbReference type="PROSITE" id="PS50404">
    <property type="entry name" value="GST_NTER"/>
    <property type="match status" value="1"/>
</dbReference>
<dbReference type="Gene3D" id="3.40.30.10">
    <property type="entry name" value="Glutaredoxin"/>
    <property type="match status" value="1"/>
</dbReference>
<organism evidence="3 4">
    <name type="scientific">Acidocella aminolytica 101 = DSM 11237</name>
    <dbReference type="NCBI Taxonomy" id="1120923"/>
    <lineage>
        <taxon>Bacteria</taxon>
        <taxon>Pseudomonadati</taxon>
        <taxon>Pseudomonadota</taxon>
        <taxon>Alphaproteobacteria</taxon>
        <taxon>Acetobacterales</taxon>
        <taxon>Acidocellaceae</taxon>
        <taxon>Acidocella</taxon>
    </lineage>
</organism>
<protein>
    <submittedName>
        <fullName evidence="3">Glutathione S-transferase</fullName>
    </submittedName>
</protein>
<name>A0A0D6PE64_9PROT</name>
<dbReference type="OrthoDB" id="9810080at2"/>
<dbReference type="InterPro" id="IPR036282">
    <property type="entry name" value="Glutathione-S-Trfase_C_sf"/>
</dbReference>
<proteinExistence type="predicted"/>
<dbReference type="RefSeq" id="WP_052948311.1">
    <property type="nucleotide sequence ID" value="NZ_BANC01000021.1"/>
</dbReference>
<dbReference type="InterPro" id="IPR040079">
    <property type="entry name" value="Glutathione_S-Trfase"/>
</dbReference>
<comment type="caution">
    <text evidence="3">The sequence shown here is derived from an EMBL/GenBank/DDBJ whole genome shotgun (WGS) entry which is preliminary data.</text>
</comment>
<dbReference type="PANTHER" id="PTHR44051:SF2">
    <property type="entry name" value="HYPOTHETICAL GLUTATHIONE S-TRANSFERASE LIKE PROTEIN"/>
    <property type="match status" value="1"/>
</dbReference>
<dbReference type="SUPFAM" id="SSF52833">
    <property type="entry name" value="Thioredoxin-like"/>
    <property type="match status" value="1"/>
</dbReference>
<dbReference type="PANTHER" id="PTHR44051">
    <property type="entry name" value="GLUTATHIONE S-TRANSFERASE-RELATED"/>
    <property type="match status" value="1"/>
</dbReference>
<accession>A0A0D6PE64</accession>
<dbReference type="InterPro" id="IPR004046">
    <property type="entry name" value="GST_C"/>
</dbReference>
<feature type="domain" description="GST N-terminal" evidence="1">
    <location>
        <begin position="5"/>
        <end position="86"/>
    </location>
</feature>
<dbReference type="Pfam" id="PF00043">
    <property type="entry name" value="GST_C"/>
    <property type="match status" value="1"/>
</dbReference>
<dbReference type="SFLD" id="SFLDS00019">
    <property type="entry name" value="Glutathione_Transferase_(cytos"/>
    <property type="match status" value="1"/>
</dbReference>
<dbReference type="Gene3D" id="1.20.1050.10">
    <property type="match status" value="1"/>
</dbReference>
<dbReference type="InterPro" id="IPR010987">
    <property type="entry name" value="Glutathione-S-Trfase_C-like"/>
</dbReference>
<dbReference type="EMBL" id="BANC01000021">
    <property type="protein sequence ID" value="GAN79498.1"/>
    <property type="molecule type" value="Genomic_DNA"/>
</dbReference>
<evidence type="ECO:0000313" key="4">
    <source>
        <dbReference type="Proteomes" id="UP000032668"/>
    </source>
</evidence>
<dbReference type="AlphaFoldDB" id="A0A0D6PE64"/>
<dbReference type="InterPro" id="IPR004045">
    <property type="entry name" value="Glutathione_S-Trfase_N"/>
</dbReference>
<dbReference type="PROSITE" id="PS50405">
    <property type="entry name" value="GST_CTER"/>
    <property type="match status" value="1"/>
</dbReference>
<dbReference type="SFLD" id="SFLDG00358">
    <property type="entry name" value="Main_(cytGST)"/>
    <property type="match status" value="1"/>
</dbReference>
<feature type="domain" description="GST C-terminal" evidence="2">
    <location>
        <begin position="92"/>
        <end position="205"/>
    </location>
</feature>
<dbReference type="Proteomes" id="UP000032668">
    <property type="component" value="Unassembled WGS sequence"/>
</dbReference>
<evidence type="ECO:0000259" key="2">
    <source>
        <dbReference type="PROSITE" id="PS50405"/>
    </source>
</evidence>
<dbReference type="InterPro" id="IPR036249">
    <property type="entry name" value="Thioredoxin-like_sf"/>
</dbReference>
<dbReference type="GO" id="GO:0016740">
    <property type="term" value="F:transferase activity"/>
    <property type="evidence" value="ECO:0007669"/>
    <property type="project" value="UniProtKB-KW"/>
</dbReference>